<dbReference type="RefSeq" id="WP_281482076.1">
    <property type="nucleotide sequence ID" value="NZ_CP124543.1"/>
</dbReference>
<gene>
    <name evidence="1" type="ORF">QI031_23815</name>
</gene>
<dbReference type="AlphaFoldDB" id="A0AAJ6NQB3"/>
<dbReference type="EMBL" id="CP124543">
    <property type="protein sequence ID" value="WGV24763.1"/>
    <property type="molecule type" value="Genomic_DNA"/>
</dbReference>
<keyword evidence="2" id="KW-1185">Reference proteome</keyword>
<proteinExistence type="predicted"/>
<evidence type="ECO:0000313" key="1">
    <source>
        <dbReference type="EMBL" id="WGV24763.1"/>
    </source>
</evidence>
<dbReference type="KEGG" id="hbq:QI031_23815"/>
<organism evidence="1 2">
    <name type="scientific">Halotia branconii CENA392</name>
    <dbReference type="NCBI Taxonomy" id="1539056"/>
    <lineage>
        <taxon>Bacteria</taxon>
        <taxon>Bacillati</taxon>
        <taxon>Cyanobacteriota</taxon>
        <taxon>Cyanophyceae</taxon>
        <taxon>Nostocales</taxon>
        <taxon>Nodulariaceae</taxon>
        <taxon>Halotia</taxon>
    </lineage>
</organism>
<reference evidence="1 2" key="1">
    <citation type="journal article" date="2023" name="Limnol Oceanogr Lett">
        <title>Environmental adaptations by the intertidal Antarctic cyanobacterium Halotia branconii CENA392 as revealed using long-read genome sequencing.</title>
        <authorList>
            <person name="Dextro R.B."/>
            <person name="Delbaje E."/>
            <person name="Freitas P.N.N."/>
            <person name="Geraldes V."/>
            <person name="Pinto E."/>
            <person name="Long P.F."/>
            <person name="Fiore M.F."/>
        </authorList>
    </citation>
    <scope>NUCLEOTIDE SEQUENCE [LARGE SCALE GENOMIC DNA]</scope>
    <source>
        <strain evidence="1 2">CENA392</strain>
    </source>
</reference>
<sequence>MTKFNWDEYDYCEDEFEDEFEDDEFDCGFISGEGCPLIGTEDCDFECPYRNRLTSHPGFPYLEILENEIIIPAR</sequence>
<evidence type="ECO:0000313" key="2">
    <source>
        <dbReference type="Proteomes" id="UP001223520"/>
    </source>
</evidence>
<dbReference type="Proteomes" id="UP001223520">
    <property type="component" value="Chromosome"/>
</dbReference>
<name>A0AAJ6NQB3_9CYAN</name>
<protein>
    <submittedName>
        <fullName evidence="1">Uncharacterized protein</fullName>
    </submittedName>
</protein>
<accession>A0AAJ6NQB3</accession>